<evidence type="ECO:0000313" key="1">
    <source>
        <dbReference type="EMBL" id="SOY62421.1"/>
    </source>
</evidence>
<accession>A0A975X8W7</accession>
<gene>
    <name evidence="1" type="ORF">CBM2589_A30053</name>
</gene>
<dbReference type="EMBL" id="OFSP01000033">
    <property type="protein sequence ID" value="SOY62421.1"/>
    <property type="molecule type" value="Genomic_DNA"/>
</dbReference>
<sequence>MRWGVSFGRFFGVVAVGDMLLAFEPPGSALLGGSLFVRATKSNQKARLLPCGRHVLS</sequence>
<dbReference type="Proteomes" id="UP000256297">
    <property type="component" value="Chromosome CBM2589_a"/>
</dbReference>
<name>A0A975X8W7_9BURK</name>
<evidence type="ECO:0000313" key="2">
    <source>
        <dbReference type="Proteomes" id="UP000256297"/>
    </source>
</evidence>
<organism evidence="1 2">
    <name type="scientific">Cupriavidus taiwanensis</name>
    <dbReference type="NCBI Taxonomy" id="164546"/>
    <lineage>
        <taxon>Bacteria</taxon>
        <taxon>Pseudomonadati</taxon>
        <taxon>Pseudomonadota</taxon>
        <taxon>Betaproteobacteria</taxon>
        <taxon>Burkholderiales</taxon>
        <taxon>Burkholderiaceae</taxon>
        <taxon>Cupriavidus</taxon>
    </lineage>
</organism>
<proteinExistence type="predicted"/>
<dbReference type="AlphaFoldDB" id="A0A975X8W7"/>
<protein>
    <submittedName>
        <fullName evidence="1">Uncharacterized protein</fullName>
    </submittedName>
</protein>
<comment type="caution">
    <text evidence="1">The sequence shown here is derived from an EMBL/GenBank/DDBJ whole genome shotgun (WGS) entry which is preliminary data.</text>
</comment>
<reference evidence="1 2" key="1">
    <citation type="submission" date="2018-01" db="EMBL/GenBank/DDBJ databases">
        <authorList>
            <person name="Clerissi C."/>
        </authorList>
    </citation>
    <scope>NUCLEOTIDE SEQUENCE [LARGE SCALE GENOMIC DNA]</scope>
    <source>
        <strain evidence="1">Cupriavidus taiwanensis STM 3521</strain>
    </source>
</reference>